<evidence type="ECO:0000256" key="1">
    <source>
        <dbReference type="SAM" id="MobiDB-lite"/>
    </source>
</evidence>
<name>A0A183IKN6_9BILA</name>
<dbReference type="Proteomes" id="UP000270296">
    <property type="component" value="Unassembled WGS sequence"/>
</dbReference>
<keyword evidence="3" id="KW-1185">Reference proteome</keyword>
<feature type="region of interest" description="Disordered" evidence="1">
    <location>
        <begin position="1"/>
        <end position="24"/>
    </location>
</feature>
<proteinExistence type="predicted"/>
<reference evidence="4" key="1">
    <citation type="submission" date="2016-06" db="UniProtKB">
        <authorList>
            <consortium name="WormBaseParasite"/>
        </authorList>
    </citation>
    <scope>IDENTIFICATION</scope>
</reference>
<evidence type="ECO:0000313" key="4">
    <source>
        <dbReference type="WBParaSite" id="SBAD_0000436401-mRNA-1"/>
    </source>
</evidence>
<evidence type="ECO:0000313" key="3">
    <source>
        <dbReference type="Proteomes" id="UP000270296"/>
    </source>
</evidence>
<dbReference type="AlphaFoldDB" id="A0A183IKN6"/>
<gene>
    <name evidence="2" type="ORF">SBAD_LOCUS4182</name>
</gene>
<organism evidence="4">
    <name type="scientific">Soboliphyme baturini</name>
    <dbReference type="NCBI Taxonomy" id="241478"/>
    <lineage>
        <taxon>Eukaryota</taxon>
        <taxon>Metazoa</taxon>
        <taxon>Ecdysozoa</taxon>
        <taxon>Nematoda</taxon>
        <taxon>Enoplea</taxon>
        <taxon>Dorylaimia</taxon>
        <taxon>Dioctophymatida</taxon>
        <taxon>Dioctophymatoidea</taxon>
        <taxon>Soboliphymatidae</taxon>
        <taxon>Soboliphyme</taxon>
    </lineage>
</organism>
<sequence>MNGDSHSVAMPAGQDDDQRSNKIRMKKRRESFELLLRELYDQCPLVNDTFSDTSSTCEGWQHGTLSANAPKYTRASLVNEGSANINSTVTVRPRLFFGLSSKMRPYYFSLARTDRTSERVNASAARSKWVTGLLSILRKCWSESRES</sequence>
<reference evidence="2 3" key="2">
    <citation type="submission" date="2018-11" db="EMBL/GenBank/DDBJ databases">
        <authorList>
            <consortium name="Pathogen Informatics"/>
        </authorList>
    </citation>
    <scope>NUCLEOTIDE SEQUENCE [LARGE SCALE GENOMIC DNA]</scope>
</reference>
<protein>
    <submittedName>
        <fullName evidence="4">BHLH domain-containing protein</fullName>
    </submittedName>
</protein>
<dbReference type="WBParaSite" id="SBAD_0000436401-mRNA-1">
    <property type="protein sequence ID" value="SBAD_0000436401-mRNA-1"/>
    <property type="gene ID" value="SBAD_0000436401"/>
</dbReference>
<evidence type="ECO:0000313" key="2">
    <source>
        <dbReference type="EMBL" id="VDP03608.1"/>
    </source>
</evidence>
<accession>A0A183IKN6</accession>
<dbReference type="EMBL" id="UZAM01008173">
    <property type="protein sequence ID" value="VDP03608.1"/>
    <property type="molecule type" value="Genomic_DNA"/>
</dbReference>